<reference evidence="7 8" key="1">
    <citation type="submission" date="2015-01" db="EMBL/GenBank/DDBJ databases">
        <authorList>
            <person name="Aslett A.Martin."/>
            <person name="De Silva Nishadi"/>
        </authorList>
    </citation>
    <scope>NUCLEOTIDE SEQUENCE [LARGE SCALE GENOMIC DNA]</scope>
    <source>
        <strain evidence="7 8">R28058</strain>
    </source>
</reference>
<evidence type="ECO:0000256" key="3">
    <source>
        <dbReference type="ARBA" id="ARBA00023082"/>
    </source>
</evidence>
<evidence type="ECO:0000259" key="6">
    <source>
        <dbReference type="Pfam" id="PF08281"/>
    </source>
</evidence>
<keyword evidence="4" id="KW-0804">Transcription</keyword>
<evidence type="ECO:0000256" key="2">
    <source>
        <dbReference type="ARBA" id="ARBA00023015"/>
    </source>
</evidence>
<dbReference type="PANTHER" id="PTHR43133:SF60">
    <property type="entry name" value="RNA POLYMERASE SIGMA FACTOR SIGV"/>
    <property type="match status" value="1"/>
</dbReference>
<dbReference type="InterPro" id="IPR036388">
    <property type="entry name" value="WH-like_DNA-bd_sf"/>
</dbReference>
<dbReference type="Proteomes" id="UP000049127">
    <property type="component" value="Unassembled WGS sequence"/>
</dbReference>
<evidence type="ECO:0000259" key="5">
    <source>
        <dbReference type="Pfam" id="PF04542"/>
    </source>
</evidence>
<organism evidence="7 8">
    <name type="scientific">Paraclostridium sordellii</name>
    <name type="common">Clostridium sordellii</name>
    <dbReference type="NCBI Taxonomy" id="1505"/>
    <lineage>
        <taxon>Bacteria</taxon>
        <taxon>Bacillati</taxon>
        <taxon>Bacillota</taxon>
        <taxon>Clostridia</taxon>
        <taxon>Peptostreptococcales</taxon>
        <taxon>Peptostreptococcaceae</taxon>
        <taxon>Paraclostridium</taxon>
    </lineage>
</organism>
<dbReference type="GO" id="GO:0006352">
    <property type="term" value="P:DNA-templated transcription initiation"/>
    <property type="evidence" value="ECO:0007669"/>
    <property type="project" value="InterPro"/>
</dbReference>
<evidence type="ECO:0000256" key="1">
    <source>
        <dbReference type="ARBA" id="ARBA00010641"/>
    </source>
</evidence>
<proteinExistence type="inferred from homology"/>
<evidence type="ECO:0000313" key="8">
    <source>
        <dbReference type="Proteomes" id="UP000049127"/>
    </source>
</evidence>
<dbReference type="InterPro" id="IPR013325">
    <property type="entry name" value="RNA_pol_sigma_r2"/>
</dbReference>
<dbReference type="SUPFAM" id="SSF88946">
    <property type="entry name" value="Sigma2 domain of RNA polymerase sigma factors"/>
    <property type="match status" value="1"/>
</dbReference>
<keyword evidence="7" id="KW-0808">Transferase</keyword>
<keyword evidence="7" id="KW-0548">Nucleotidyltransferase</keyword>
<dbReference type="NCBIfam" id="TIGR02937">
    <property type="entry name" value="sigma70-ECF"/>
    <property type="match status" value="1"/>
</dbReference>
<keyword evidence="3" id="KW-0731">Sigma factor</keyword>
<dbReference type="Gene3D" id="1.10.1740.10">
    <property type="match status" value="1"/>
</dbReference>
<dbReference type="EC" id="2.7.7.6" evidence="7"/>
<feature type="domain" description="RNA polymerase sigma factor 70 region 4 type 2" evidence="6">
    <location>
        <begin position="113"/>
        <end position="162"/>
    </location>
</feature>
<dbReference type="GO" id="GO:0003899">
    <property type="term" value="F:DNA-directed RNA polymerase activity"/>
    <property type="evidence" value="ECO:0007669"/>
    <property type="project" value="UniProtKB-EC"/>
</dbReference>
<dbReference type="Gene3D" id="1.10.10.10">
    <property type="entry name" value="Winged helix-like DNA-binding domain superfamily/Winged helix DNA-binding domain"/>
    <property type="match status" value="1"/>
</dbReference>
<dbReference type="AlphaFoldDB" id="A0A0C7R1M1"/>
<feature type="domain" description="RNA polymerase sigma-70 region 2" evidence="5">
    <location>
        <begin position="9"/>
        <end position="77"/>
    </location>
</feature>
<name>A0A0C7R1M1_PARSO</name>
<sequence length="178" mass="20936">MSVEEIEDLIGEYGNILYKFCIKLTQNKEDAEDLYQQTFLKATELRHKINKNSSPKSFLVSISIKLWKNNISKNNRRNFIAPTINIDEHEHLEIKDTSFDIELDLLHTEEKNYVNRAIENLKDKYKIVIIMYYTADMSIDEISKSLIIPKGTVKSRLHKARNLIKNELEAIGYERKRC</sequence>
<gene>
    <name evidence="7" type="primary">rpoD8</name>
    <name evidence="7" type="ORF">R28058_04181</name>
</gene>
<dbReference type="Pfam" id="PF08281">
    <property type="entry name" value="Sigma70_r4_2"/>
    <property type="match status" value="1"/>
</dbReference>
<dbReference type="InterPro" id="IPR007627">
    <property type="entry name" value="RNA_pol_sigma70_r2"/>
</dbReference>
<protein>
    <submittedName>
        <fullName evidence="7">RNA polymerase factor sigma-70 RpoD</fullName>
        <ecNumber evidence="7">2.7.7.6</ecNumber>
    </submittedName>
</protein>
<dbReference type="InterPro" id="IPR013249">
    <property type="entry name" value="RNA_pol_sigma70_r4_t2"/>
</dbReference>
<dbReference type="OrthoDB" id="9782703at2"/>
<comment type="similarity">
    <text evidence="1">Belongs to the sigma-70 factor family. ECF subfamily.</text>
</comment>
<dbReference type="InterPro" id="IPR014284">
    <property type="entry name" value="RNA_pol_sigma-70_dom"/>
</dbReference>
<dbReference type="PANTHER" id="PTHR43133">
    <property type="entry name" value="RNA POLYMERASE ECF-TYPE SIGMA FACTO"/>
    <property type="match status" value="1"/>
</dbReference>
<keyword evidence="2" id="KW-0805">Transcription regulation</keyword>
<evidence type="ECO:0000256" key="4">
    <source>
        <dbReference type="ARBA" id="ARBA00023163"/>
    </source>
</evidence>
<accession>A0A0C7R1M1</accession>
<dbReference type="GO" id="GO:0016987">
    <property type="term" value="F:sigma factor activity"/>
    <property type="evidence" value="ECO:0007669"/>
    <property type="project" value="UniProtKB-KW"/>
</dbReference>
<dbReference type="RefSeq" id="WP_055341340.1">
    <property type="nucleotide sequence ID" value="NZ_CDNI01000003.1"/>
</dbReference>
<dbReference type="CDD" id="cd06171">
    <property type="entry name" value="Sigma70_r4"/>
    <property type="match status" value="1"/>
</dbReference>
<evidence type="ECO:0000313" key="7">
    <source>
        <dbReference type="EMBL" id="CEQ02685.1"/>
    </source>
</evidence>
<dbReference type="InterPro" id="IPR039425">
    <property type="entry name" value="RNA_pol_sigma-70-like"/>
</dbReference>
<dbReference type="InterPro" id="IPR013324">
    <property type="entry name" value="RNA_pol_sigma_r3/r4-like"/>
</dbReference>
<dbReference type="GO" id="GO:0003677">
    <property type="term" value="F:DNA binding"/>
    <property type="evidence" value="ECO:0007669"/>
    <property type="project" value="InterPro"/>
</dbReference>
<dbReference type="Pfam" id="PF04542">
    <property type="entry name" value="Sigma70_r2"/>
    <property type="match status" value="1"/>
</dbReference>
<dbReference type="EMBL" id="CEKZ01000003">
    <property type="protein sequence ID" value="CEQ02685.1"/>
    <property type="molecule type" value="Genomic_DNA"/>
</dbReference>
<dbReference type="SUPFAM" id="SSF88659">
    <property type="entry name" value="Sigma3 and sigma4 domains of RNA polymerase sigma factors"/>
    <property type="match status" value="1"/>
</dbReference>